<dbReference type="AlphaFoldDB" id="A0AAV4TQW3"/>
<organism evidence="1 2">
    <name type="scientific">Caerostris extrusa</name>
    <name type="common">Bark spider</name>
    <name type="synonym">Caerostris bankana</name>
    <dbReference type="NCBI Taxonomy" id="172846"/>
    <lineage>
        <taxon>Eukaryota</taxon>
        <taxon>Metazoa</taxon>
        <taxon>Ecdysozoa</taxon>
        <taxon>Arthropoda</taxon>
        <taxon>Chelicerata</taxon>
        <taxon>Arachnida</taxon>
        <taxon>Araneae</taxon>
        <taxon>Araneomorphae</taxon>
        <taxon>Entelegynae</taxon>
        <taxon>Araneoidea</taxon>
        <taxon>Araneidae</taxon>
        <taxon>Caerostris</taxon>
    </lineage>
</organism>
<proteinExistence type="predicted"/>
<dbReference type="Proteomes" id="UP001054945">
    <property type="component" value="Unassembled WGS sequence"/>
</dbReference>
<dbReference type="EMBL" id="BPLR01011542">
    <property type="protein sequence ID" value="GIY47210.1"/>
    <property type="molecule type" value="Genomic_DNA"/>
</dbReference>
<accession>A0AAV4TQW3</accession>
<evidence type="ECO:0000313" key="1">
    <source>
        <dbReference type="EMBL" id="GIY47210.1"/>
    </source>
</evidence>
<protein>
    <submittedName>
        <fullName evidence="1">Uncharacterized protein</fullName>
    </submittedName>
</protein>
<reference evidence="1 2" key="1">
    <citation type="submission" date="2021-06" db="EMBL/GenBank/DDBJ databases">
        <title>Caerostris extrusa draft genome.</title>
        <authorList>
            <person name="Kono N."/>
            <person name="Arakawa K."/>
        </authorList>
    </citation>
    <scope>NUCLEOTIDE SEQUENCE [LARGE SCALE GENOMIC DNA]</scope>
</reference>
<evidence type="ECO:0000313" key="2">
    <source>
        <dbReference type="Proteomes" id="UP001054945"/>
    </source>
</evidence>
<name>A0AAV4TQW3_CAEEX</name>
<comment type="caution">
    <text evidence="1">The sequence shown here is derived from an EMBL/GenBank/DDBJ whole genome shotgun (WGS) entry which is preliminary data.</text>
</comment>
<gene>
    <name evidence="1" type="ORF">CEXT_95701</name>
</gene>
<sequence length="117" mass="13161">MLPPLYESVDIMIDDCRHGTMPTSTLCRGWICRWSCLLFNSAPSNMRVSANRVERVIFVGAGPNRHKAAYSVLALFRSVREPSVHGLLFFHHIADGAFVTVRKAMRIPPDAPETIEH</sequence>
<keyword evidence="2" id="KW-1185">Reference proteome</keyword>